<evidence type="ECO:0000313" key="2">
    <source>
        <dbReference type="Proteomes" id="UP000789702"/>
    </source>
</evidence>
<keyword evidence="2" id="KW-1185">Reference proteome</keyword>
<dbReference type="Proteomes" id="UP000789702">
    <property type="component" value="Unassembled WGS sequence"/>
</dbReference>
<name>A0ACA9KHX4_9GLOM</name>
<sequence>MDPITKPRSKSSKRLSGVIKPPKILNPNLYKASKALEAGETFYYKKEYESAKKDLVKGFSSLKADENVSEQLFLNATRIYGEIMVLEENYLDALDFFNKALKSSPSDSTTLQARGLVNIKLQRYLDALNDFNTFLNIEPTNPDALSSRGSLFKKLGRYDEALEDYTKAMKISNRKDLQLLLNRGKVYLAQTRYEEALNDFNELLNLRNQAESHIKVWIKEFVDDNEKLRNYEFERRTIVGTCGRKYTIDAVWEKTPSIEANNNVLDGSTSINELQSIQPLSSCSPKSPNHLFTPKIHQIAF</sequence>
<organism evidence="1 2">
    <name type="scientific">Dentiscutata heterogama</name>
    <dbReference type="NCBI Taxonomy" id="1316150"/>
    <lineage>
        <taxon>Eukaryota</taxon>
        <taxon>Fungi</taxon>
        <taxon>Fungi incertae sedis</taxon>
        <taxon>Mucoromycota</taxon>
        <taxon>Glomeromycotina</taxon>
        <taxon>Glomeromycetes</taxon>
        <taxon>Diversisporales</taxon>
        <taxon>Gigasporaceae</taxon>
        <taxon>Dentiscutata</taxon>
    </lineage>
</organism>
<reference evidence="1" key="1">
    <citation type="submission" date="2021-06" db="EMBL/GenBank/DDBJ databases">
        <authorList>
            <person name="Kallberg Y."/>
            <person name="Tangrot J."/>
            <person name="Rosling A."/>
        </authorList>
    </citation>
    <scope>NUCLEOTIDE SEQUENCE</scope>
    <source>
        <strain evidence="1">IL203A</strain>
    </source>
</reference>
<proteinExistence type="predicted"/>
<dbReference type="EMBL" id="CAJVPU010001114">
    <property type="protein sequence ID" value="CAG8471534.1"/>
    <property type="molecule type" value="Genomic_DNA"/>
</dbReference>
<accession>A0ACA9KHX4</accession>
<evidence type="ECO:0000313" key="1">
    <source>
        <dbReference type="EMBL" id="CAG8471534.1"/>
    </source>
</evidence>
<protein>
    <submittedName>
        <fullName evidence="1">689_t:CDS:1</fullName>
    </submittedName>
</protein>
<comment type="caution">
    <text evidence="1">The sequence shown here is derived from an EMBL/GenBank/DDBJ whole genome shotgun (WGS) entry which is preliminary data.</text>
</comment>
<gene>
    <name evidence="1" type="ORF">DHETER_LOCUS1736</name>
</gene>